<evidence type="ECO:0000313" key="3">
    <source>
        <dbReference type="Proteomes" id="UP000005778"/>
    </source>
</evidence>
<keyword evidence="3" id="KW-1185">Reference proteome</keyword>
<dbReference type="Proteomes" id="UP000005778">
    <property type="component" value="Chromosome"/>
</dbReference>
<evidence type="ECO:0000313" key="2">
    <source>
        <dbReference type="EMBL" id="EIM65016.1"/>
    </source>
</evidence>
<reference evidence="2 3" key="2">
    <citation type="submission" date="2012-02" db="EMBL/GenBank/DDBJ databases">
        <title>Improved High-Quality Draft sequence of Desulfobacter postgatei 2ac9.</title>
        <authorList>
            <consortium name="US DOE Joint Genome Institute"/>
            <person name="Lucas S."/>
            <person name="Han J."/>
            <person name="Lapidus A."/>
            <person name="Cheng J.-F."/>
            <person name="Goodwin L."/>
            <person name="Pitluck S."/>
            <person name="Peters L."/>
            <person name="Ovchinnikova G."/>
            <person name="Held B."/>
            <person name="Detter J.C."/>
            <person name="Han C."/>
            <person name="Tapia R."/>
            <person name="Land M."/>
            <person name="Hauser L."/>
            <person name="Kyrpides N."/>
            <person name="Ivanova N."/>
            <person name="Pagani I."/>
            <person name="Orellana R."/>
            <person name="Lovley D."/>
            <person name="Woyke T."/>
        </authorList>
    </citation>
    <scope>NUCLEOTIDE SEQUENCE [LARGE SCALE GENOMIC DNA]</scope>
    <source>
        <strain evidence="2 3">2ac9</strain>
    </source>
</reference>
<evidence type="ECO:0000256" key="1">
    <source>
        <dbReference type="SAM" id="MobiDB-lite"/>
    </source>
</evidence>
<dbReference type="AlphaFoldDB" id="I5B6A3"/>
<name>I5B6A3_9BACT</name>
<dbReference type="HOGENOM" id="CLU_3381556_0_0_7"/>
<accession>I5B6A3</accession>
<dbReference type="EMBL" id="CM001488">
    <property type="protein sequence ID" value="EIM65016.1"/>
    <property type="molecule type" value="Genomic_DNA"/>
</dbReference>
<organism evidence="2 3">
    <name type="scientific">Desulfobacter postgatei 2ac9</name>
    <dbReference type="NCBI Taxonomy" id="879212"/>
    <lineage>
        <taxon>Bacteria</taxon>
        <taxon>Pseudomonadati</taxon>
        <taxon>Thermodesulfobacteriota</taxon>
        <taxon>Desulfobacteria</taxon>
        <taxon>Desulfobacterales</taxon>
        <taxon>Desulfobacteraceae</taxon>
        <taxon>Desulfobacter</taxon>
    </lineage>
</organism>
<protein>
    <submittedName>
        <fullName evidence="2">Uncharacterized protein</fullName>
    </submittedName>
</protein>
<gene>
    <name evidence="2" type="ORF">DespoDRAFT_03235</name>
</gene>
<proteinExistence type="predicted"/>
<sequence>MKHSSRSRIASHMPGQKPDDLAAKALKISTNYR</sequence>
<feature type="region of interest" description="Disordered" evidence="1">
    <location>
        <begin position="1"/>
        <end position="33"/>
    </location>
</feature>
<reference evidence="2 3" key="1">
    <citation type="submission" date="2011-09" db="EMBL/GenBank/DDBJ databases">
        <authorList>
            <consortium name="US DOE Joint Genome Institute (JGI-PGF)"/>
            <person name="Lucas S."/>
            <person name="Han J."/>
            <person name="Lapidus A."/>
            <person name="Cheng J.-F."/>
            <person name="Goodwin L."/>
            <person name="Pitluck S."/>
            <person name="Peters L."/>
            <person name="Land M.L."/>
            <person name="Hauser L."/>
            <person name="Orellana R."/>
            <person name="Lovley D."/>
            <person name="Woyke T.J."/>
        </authorList>
    </citation>
    <scope>NUCLEOTIDE SEQUENCE [LARGE SCALE GENOMIC DNA]</scope>
    <source>
        <strain evidence="2 3">2ac9</strain>
    </source>
</reference>